<dbReference type="PANTHER" id="PTHR10910:SF62">
    <property type="entry name" value="AT07585P-RELATED"/>
    <property type="match status" value="1"/>
</dbReference>
<dbReference type="EMBL" id="AAZO01004190">
    <property type="status" value="NOT_ANNOTATED_CDS"/>
    <property type="molecule type" value="Genomic_DNA"/>
</dbReference>
<feature type="domain" description="DRBM" evidence="3">
    <location>
        <begin position="34"/>
        <end position="109"/>
    </location>
</feature>
<dbReference type="GO" id="GO:0003725">
    <property type="term" value="F:double-stranded RNA binding"/>
    <property type="evidence" value="ECO:0007669"/>
    <property type="project" value="TreeGrafter"/>
</dbReference>
<dbReference type="RefSeq" id="XP_002428026.1">
    <property type="nucleotide sequence ID" value="XM_002427981.1"/>
</dbReference>
<dbReference type="GO" id="GO:0006382">
    <property type="term" value="P:adenosine to inosine editing"/>
    <property type="evidence" value="ECO:0007669"/>
    <property type="project" value="TreeGrafter"/>
</dbReference>
<dbReference type="SUPFAM" id="SSF54768">
    <property type="entry name" value="dsRNA-binding domain-like"/>
    <property type="match status" value="2"/>
</dbReference>
<dbReference type="PANTHER" id="PTHR10910">
    <property type="entry name" value="EUKARYOTE SPECIFIC DSRNA BINDING PROTEIN"/>
    <property type="match status" value="1"/>
</dbReference>
<dbReference type="InterPro" id="IPR014720">
    <property type="entry name" value="dsRBD_dom"/>
</dbReference>
<feature type="compositionally biased region" description="Low complexity" evidence="2">
    <location>
        <begin position="106"/>
        <end position="133"/>
    </location>
</feature>
<dbReference type="GeneID" id="8232128"/>
<feature type="domain" description="A to I editase" evidence="4">
    <location>
        <begin position="324"/>
        <end position="648"/>
    </location>
</feature>
<dbReference type="GO" id="GO:0003726">
    <property type="term" value="F:double-stranded RNA adenosine deaminase activity"/>
    <property type="evidence" value="ECO:0007669"/>
    <property type="project" value="TreeGrafter"/>
</dbReference>
<dbReference type="InterPro" id="IPR002466">
    <property type="entry name" value="A_deamin"/>
</dbReference>
<dbReference type="Pfam" id="PF02137">
    <property type="entry name" value="A_deamin"/>
    <property type="match status" value="1"/>
</dbReference>
<sequence length="669" mass="74151">MQRDDMLENVSKSTLISRKRTCDSDPVNNIQAKKAFTFIPSLMQKSAICVLNELYRGLEYKFSVQNGPGNSPIFTTTVDINGVRYIGRGKNKKLAKHNAAEAALSGIQQSGVGGDSSSSLNNTNSSNNNNNPNEILDFTSDTVSKEISNFDLTANNNAPINSNNKGSNNNNLVVNSKMSATTNVVEKNPIMLLNELCSDAKYEVSSIDGSSDTKYKVQLTVDGKMFEATGGSKKLGKAAAARLALLSCYNIFLPSYSPVKMNPLACLDAKMESVPQIFADHVATLINKKFGELIKNNPAYSRRRVLAGIVMSEDYNLESCKVLTVSTGTKCISGDRISANGSVLNDSHAEIISRRCLCNYFYSELEKYVKDDTGRNSIFLKSPNKGFLIDPKYKFHLYITSAPCGDSRLFSPHDVCIFDKHPNRKARGQLRTKIERGEGTIPVNSSDLIQTWDGVLVGERLLTMSCSDKLAKWNVVGVQGALLSNFIQPVYLDSIILGSLFHPSHLYRAVYGRIENEIYDLTPPYRLNKPKLGAIINTEARQVGKSPSFSINWNYGEPEAEIVNAITGRTDLDHISRISKCKLFYRFLRLLGKIPTITNIHATNEPLMYNKCKEKATGFQAAKMALLKGFSKAKLGEWMKKPPEVDQFEWDEDSLLKHIIYNSSYGSIS</sequence>
<feature type="region of interest" description="Disordered" evidence="2">
    <location>
        <begin position="106"/>
        <end position="136"/>
    </location>
</feature>
<dbReference type="AlphaFoldDB" id="E0VPI2"/>
<dbReference type="EnsemblMetazoa" id="PHUM360480-RA">
    <property type="protein sequence ID" value="PHUM360480-PA"/>
    <property type="gene ID" value="PHUM360480"/>
</dbReference>
<dbReference type="Gene3D" id="3.30.160.20">
    <property type="match status" value="2"/>
</dbReference>
<dbReference type="OrthoDB" id="10268011at2759"/>
<dbReference type="EMBL" id="DS235366">
    <property type="protein sequence ID" value="EEB15288.1"/>
    <property type="molecule type" value="Genomic_DNA"/>
</dbReference>
<proteinExistence type="predicted"/>
<dbReference type="CTD" id="8232128"/>
<evidence type="ECO:0000313" key="5">
    <source>
        <dbReference type="EMBL" id="EEB15288.1"/>
    </source>
</evidence>
<dbReference type="Proteomes" id="UP000009046">
    <property type="component" value="Unassembled WGS sequence"/>
</dbReference>
<keyword evidence="1" id="KW-0694">RNA-binding</keyword>
<evidence type="ECO:0000313" key="6">
    <source>
        <dbReference type="EnsemblMetazoa" id="PHUM360480-PA"/>
    </source>
</evidence>
<reference evidence="5" key="2">
    <citation type="submission" date="2007-04" db="EMBL/GenBank/DDBJ databases">
        <title>The genome of the human body louse.</title>
        <authorList>
            <consortium name="The Human Body Louse Genome Consortium"/>
            <person name="Kirkness E."/>
            <person name="Walenz B."/>
            <person name="Hass B."/>
            <person name="Bruggner R."/>
            <person name="Strausberg R."/>
        </authorList>
    </citation>
    <scope>NUCLEOTIDE SEQUENCE</scope>
    <source>
        <strain evidence="5">USDA</strain>
    </source>
</reference>
<evidence type="ECO:0000259" key="3">
    <source>
        <dbReference type="PROSITE" id="PS50137"/>
    </source>
</evidence>
<dbReference type="PROSITE" id="PS50141">
    <property type="entry name" value="A_DEAMIN_EDITASE"/>
    <property type="match status" value="1"/>
</dbReference>
<dbReference type="FunCoup" id="E0VPI2">
    <property type="interactions" value="1098"/>
</dbReference>
<dbReference type="VEuPathDB" id="VectorBase:PHUM360480"/>
<evidence type="ECO:0000313" key="7">
    <source>
        <dbReference type="Proteomes" id="UP000009046"/>
    </source>
</evidence>
<feature type="domain" description="DRBM" evidence="3">
    <location>
        <begin position="188"/>
        <end position="250"/>
    </location>
</feature>
<accession>E0VPI2</accession>
<gene>
    <name evidence="6" type="primary">8232128</name>
    <name evidence="5" type="ORF">Phum_PHUM360480</name>
</gene>
<reference evidence="6" key="3">
    <citation type="submission" date="2020-05" db="UniProtKB">
        <authorList>
            <consortium name="EnsemblMetazoa"/>
        </authorList>
    </citation>
    <scope>IDENTIFICATION</scope>
    <source>
        <strain evidence="6">USDA</strain>
    </source>
</reference>
<dbReference type="PROSITE" id="PS50137">
    <property type="entry name" value="DS_RBD"/>
    <property type="match status" value="2"/>
</dbReference>
<dbReference type="HOGENOM" id="CLU_005382_3_1_1"/>
<dbReference type="GO" id="GO:0010468">
    <property type="term" value="P:regulation of gene expression"/>
    <property type="evidence" value="ECO:0007669"/>
    <property type="project" value="UniProtKB-ARBA"/>
</dbReference>
<evidence type="ECO:0000259" key="4">
    <source>
        <dbReference type="PROSITE" id="PS50141"/>
    </source>
</evidence>
<evidence type="ECO:0000256" key="1">
    <source>
        <dbReference type="PROSITE-ProRule" id="PRU00266"/>
    </source>
</evidence>
<reference evidence="5" key="1">
    <citation type="submission" date="2007-04" db="EMBL/GenBank/DDBJ databases">
        <title>Annotation of Pediculus humanus corporis strain USDA.</title>
        <authorList>
            <person name="Kirkness E."/>
            <person name="Hannick L."/>
            <person name="Hass B."/>
            <person name="Bruggner R."/>
            <person name="Lawson D."/>
            <person name="Bidwell S."/>
            <person name="Joardar V."/>
            <person name="Caler E."/>
            <person name="Walenz B."/>
            <person name="Inman J."/>
            <person name="Schobel S."/>
            <person name="Galinsky K."/>
            <person name="Amedeo P."/>
            <person name="Strausberg R."/>
        </authorList>
    </citation>
    <scope>NUCLEOTIDE SEQUENCE</scope>
    <source>
        <strain evidence="5">USDA</strain>
    </source>
</reference>
<name>E0VPI2_PEDHC</name>
<dbReference type="Pfam" id="PF00035">
    <property type="entry name" value="dsrm"/>
    <property type="match status" value="2"/>
</dbReference>
<dbReference type="GO" id="GO:0008251">
    <property type="term" value="F:tRNA-specific adenosine deaminase activity"/>
    <property type="evidence" value="ECO:0007669"/>
    <property type="project" value="TreeGrafter"/>
</dbReference>
<keyword evidence="7" id="KW-1185">Reference proteome</keyword>
<dbReference type="GO" id="GO:0005730">
    <property type="term" value="C:nucleolus"/>
    <property type="evidence" value="ECO:0007669"/>
    <property type="project" value="TreeGrafter"/>
</dbReference>
<dbReference type="GO" id="GO:0006396">
    <property type="term" value="P:RNA processing"/>
    <property type="evidence" value="ECO:0007669"/>
    <property type="project" value="InterPro"/>
</dbReference>
<organism>
    <name type="scientific">Pediculus humanus subsp. corporis</name>
    <name type="common">Body louse</name>
    <dbReference type="NCBI Taxonomy" id="121224"/>
    <lineage>
        <taxon>Eukaryota</taxon>
        <taxon>Metazoa</taxon>
        <taxon>Ecdysozoa</taxon>
        <taxon>Arthropoda</taxon>
        <taxon>Hexapoda</taxon>
        <taxon>Insecta</taxon>
        <taxon>Pterygota</taxon>
        <taxon>Neoptera</taxon>
        <taxon>Paraneoptera</taxon>
        <taxon>Psocodea</taxon>
        <taxon>Troctomorpha</taxon>
        <taxon>Phthiraptera</taxon>
        <taxon>Anoplura</taxon>
        <taxon>Pediculidae</taxon>
        <taxon>Pediculus</taxon>
    </lineage>
</organism>
<dbReference type="SMART" id="SM00358">
    <property type="entry name" value="DSRM"/>
    <property type="match status" value="2"/>
</dbReference>
<dbReference type="KEGG" id="phu:Phum_PHUM360480"/>
<protein>
    <submittedName>
        <fullName evidence="5">Double-stranded RNA-specific editase Adar, putative</fullName>
    </submittedName>
</protein>
<dbReference type="SMART" id="SM00552">
    <property type="entry name" value="ADEAMc"/>
    <property type="match status" value="1"/>
</dbReference>
<evidence type="ECO:0000256" key="2">
    <source>
        <dbReference type="SAM" id="MobiDB-lite"/>
    </source>
</evidence>
<dbReference type="OMA" id="IFSPHES"/>
<dbReference type="InParanoid" id="E0VPI2"/>
<dbReference type="GO" id="GO:0005737">
    <property type="term" value="C:cytoplasm"/>
    <property type="evidence" value="ECO:0007669"/>
    <property type="project" value="TreeGrafter"/>
</dbReference>
<dbReference type="STRING" id="121224.E0VPI2"/>
<dbReference type="eggNOG" id="KOG2777">
    <property type="taxonomic scope" value="Eukaryota"/>
</dbReference>